<evidence type="ECO:0000313" key="7">
    <source>
        <dbReference type="Proteomes" id="UP000255066"/>
    </source>
</evidence>
<dbReference type="Proteomes" id="UP000255066">
    <property type="component" value="Unassembled WGS sequence"/>
</dbReference>
<dbReference type="PANTHER" id="PTHR10794:SF94">
    <property type="entry name" value="ESTERASE YHET-RELATED"/>
    <property type="match status" value="1"/>
</dbReference>
<evidence type="ECO:0000313" key="6">
    <source>
        <dbReference type="Proteomes" id="UP000054735"/>
    </source>
</evidence>
<dbReference type="OrthoDB" id="332676at2"/>
<dbReference type="AlphaFoldDB" id="A0A378ICB1"/>
<feature type="active site" description="Charge relay system" evidence="2">
    <location>
        <position position="295"/>
    </location>
</feature>
<dbReference type="InterPro" id="IPR012020">
    <property type="entry name" value="ABHD4"/>
</dbReference>
<protein>
    <submittedName>
        <fullName evidence="4">Alpha/beta hydrolase</fullName>
    </submittedName>
    <submittedName>
        <fullName evidence="5">Hydrolase of the alpha/beta-hydrolase fold family</fullName>
    </submittedName>
</protein>
<dbReference type="InterPro" id="IPR000073">
    <property type="entry name" value="AB_hydrolase_1"/>
</dbReference>
<feature type="active site" description="Charge relay system" evidence="2">
    <location>
        <position position="140"/>
    </location>
</feature>
<organism evidence="5 7">
    <name type="scientific">Legionella birminghamensis</name>
    <dbReference type="NCBI Taxonomy" id="28083"/>
    <lineage>
        <taxon>Bacteria</taxon>
        <taxon>Pseudomonadati</taxon>
        <taxon>Pseudomonadota</taxon>
        <taxon>Gammaproteobacteria</taxon>
        <taxon>Legionellales</taxon>
        <taxon>Legionellaceae</taxon>
        <taxon>Legionella</taxon>
    </lineage>
</organism>
<dbReference type="NCBIfam" id="NF008218">
    <property type="entry name" value="PRK10985.1"/>
    <property type="match status" value="1"/>
</dbReference>
<dbReference type="STRING" id="28083.Lbir_1623"/>
<dbReference type="PANTHER" id="PTHR10794">
    <property type="entry name" value="ABHYDROLASE DOMAIN-CONTAINING PROTEIN"/>
    <property type="match status" value="1"/>
</dbReference>
<feature type="domain" description="AB hydrolase-1" evidence="3">
    <location>
        <begin position="61"/>
        <end position="300"/>
    </location>
</feature>
<proteinExistence type="inferred from homology"/>
<dbReference type="InterPro" id="IPR029058">
    <property type="entry name" value="AB_hydrolase_fold"/>
</dbReference>
<evidence type="ECO:0000313" key="4">
    <source>
        <dbReference type="EMBL" id="KTC71768.1"/>
    </source>
</evidence>
<comment type="similarity">
    <text evidence="1">Belongs to the AB hydrolase superfamily. AB hydrolase 4 family.</text>
</comment>
<name>A0A378ICB1_9GAMM</name>
<dbReference type="EMBL" id="UGNW01000001">
    <property type="protein sequence ID" value="STX32395.1"/>
    <property type="molecule type" value="Genomic_DNA"/>
</dbReference>
<gene>
    <name evidence="4" type="ORF">Lbir_1623</name>
    <name evidence="5" type="ORF">NCTC12437_02180</name>
</gene>
<dbReference type="EMBL" id="LNXT01000019">
    <property type="protein sequence ID" value="KTC71768.1"/>
    <property type="molecule type" value="Genomic_DNA"/>
</dbReference>
<dbReference type="Gene3D" id="3.40.50.1820">
    <property type="entry name" value="alpha/beta hydrolase"/>
    <property type="match status" value="1"/>
</dbReference>
<accession>A0A378ICB1</accession>
<sequence length="327" mass="36410">MIIESRFKPAWWLGNAHGQTIYPAITRSIQIVADSTEHIELADGDFLELSWMTKGLPANTPVIILPGLGVNLNAAYAAGLMRAFNKAGWRAVMMHFRGGGNQPNRLPKVYHLGDTSDFACCINILAEREPHTLKAAVGVSLAGNVLLKYLGETGSQDLLKAAVAVSVPFKLTLVAEKVNKGFCRIYQTYLLKKWKRMMHRKKEVYAKNWKDMSNRLDKSRCFLSFDENITAPLNGFSSACEYYEKASSLPYLSSIKTDTLIIHAKDDPFMTPDGLPAVEQLSDKVTLELSEKGGHAGFISGHLPGLPVYWLEKRIPEYIRSVFSNKS</sequence>
<dbReference type="GO" id="GO:0047372">
    <property type="term" value="F:monoacylglycerol lipase activity"/>
    <property type="evidence" value="ECO:0007669"/>
    <property type="project" value="TreeGrafter"/>
</dbReference>
<dbReference type="SUPFAM" id="SSF53474">
    <property type="entry name" value="alpha/beta-Hydrolases"/>
    <property type="match status" value="1"/>
</dbReference>
<dbReference type="GO" id="GO:0034338">
    <property type="term" value="F:short-chain carboxylesterase activity"/>
    <property type="evidence" value="ECO:0007669"/>
    <property type="project" value="TreeGrafter"/>
</dbReference>
<keyword evidence="6" id="KW-1185">Reference proteome</keyword>
<feature type="active site" description="Charge relay system" evidence="2">
    <location>
        <position position="267"/>
    </location>
</feature>
<dbReference type="Proteomes" id="UP000054735">
    <property type="component" value="Unassembled WGS sequence"/>
</dbReference>
<evidence type="ECO:0000259" key="3">
    <source>
        <dbReference type="Pfam" id="PF00561"/>
    </source>
</evidence>
<evidence type="ECO:0000256" key="1">
    <source>
        <dbReference type="ARBA" id="ARBA00010884"/>
    </source>
</evidence>
<keyword evidence="5" id="KW-0378">Hydrolase</keyword>
<dbReference type="Pfam" id="PF00561">
    <property type="entry name" value="Abhydrolase_1"/>
    <property type="match status" value="1"/>
</dbReference>
<dbReference type="RefSeq" id="WP_058523674.1">
    <property type="nucleotide sequence ID" value="NZ_CAAAHV010000008.1"/>
</dbReference>
<dbReference type="InterPro" id="IPR050960">
    <property type="entry name" value="AB_hydrolase_4_sf"/>
</dbReference>
<dbReference type="PIRSF" id="PIRSF005211">
    <property type="entry name" value="Ab_hydro_YheT"/>
    <property type="match status" value="1"/>
</dbReference>
<evidence type="ECO:0000313" key="5">
    <source>
        <dbReference type="EMBL" id="STX32395.1"/>
    </source>
</evidence>
<reference evidence="5 7" key="2">
    <citation type="submission" date="2018-06" db="EMBL/GenBank/DDBJ databases">
        <authorList>
            <consortium name="Pathogen Informatics"/>
            <person name="Doyle S."/>
        </authorList>
    </citation>
    <scope>NUCLEOTIDE SEQUENCE [LARGE SCALE GENOMIC DNA]</scope>
    <source>
        <strain evidence="5 7">NCTC12437</strain>
    </source>
</reference>
<reference evidence="4 6" key="1">
    <citation type="submission" date="2015-11" db="EMBL/GenBank/DDBJ databases">
        <title>Genomic analysis of 38 Legionella species identifies large and diverse effector repertoires.</title>
        <authorList>
            <person name="Burstein D."/>
            <person name="Amaro F."/>
            <person name="Zusman T."/>
            <person name="Lifshitz Z."/>
            <person name="Cohen O."/>
            <person name="Gilbert J.A."/>
            <person name="Pupko T."/>
            <person name="Shuman H.A."/>
            <person name="Segal G."/>
        </authorList>
    </citation>
    <scope>NUCLEOTIDE SEQUENCE [LARGE SCALE GENOMIC DNA]</scope>
    <source>
        <strain evidence="4 6">CDC#1407-AL-14</strain>
    </source>
</reference>
<evidence type="ECO:0000256" key="2">
    <source>
        <dbReference type="PIRSR" id="PIRSR005211-1"/>
    </source>
</evidence>